<feature type="compositionally biased region" description="Basic and acidic residues" evidence="2">
    <location>
        <begin position="233"/>
        <end position="248"/>
    </location>
</feature>
<keyword evidence="4" id="KW-1185">Reference proteome</keyword>
<feature type="domain" description="SAM" evidence="3">
    <location>
        <begin position="295"/>
        <end position="358"/>
    </location>
</feature>
<proteinExistence type="predicted"/>
<evidence type="ECO:0000313" key="5">
    <source>
        <dbReference type="RefSeq" id="XP_038986959.1"/>
    </source>
</evidence>
<gene>
    <name evidence="5" type="primary">LOC103695928</name>
</gene>
<feature type="region of interest" description="Disordered" evidence="2">
    <location>
        <begin position="209"/>
        <end position="291"/>
    </location>
</feature>
<dbReference type="InterPro" id="IPR001660">
    <property type="entry name" value="SAM"/>
</dbReference>
<dbReference type="OrthoDB" id="539213at2759"/>
<dbReference type="GeneID" id="103695928"/>
<evidence type="ECO:0000259" key="3">
    <source>
        <dbReference type="PROSITE" id="PS50105"/>
    </source>
</evidence>
<protein>
    <submittedName>
        <fullName evidence="5">Ankyrin repeat and SAM domain-containing protein 6-like isoform X2</fullName>
    </submittedName>
</protein>
<dbReference type="InterPro" id="IPR013761">
    <property type="entry name" value="SAM/pointed_sf"/>
</dbReference>
<organism evidence="4 5">
    <name type="scientific">Phoenix dactylifera</name>
    <name type="common">Date palm</name>
    <dbReference type="NCBI Taxonomy" id="42345"/>
    <lineage>
        <taxon>Eukaryota</taxon>
        <taxon>Viridiplantae</taxon>
        <taxon>Streptophyta</taxon>
        <taxon>Embryophyta</taxon>
        <taxon>Tracheophyta</taxon>
        <taxon>Spermatophyta</taxon>
        <taxon>Magnoliopsida</taxon>
        <taxon>Liliopsida</taxon>
        <taxon>Arecaceae</taxon>
        <taxon>Coryphoideae</taxon>
        <taxon>Phoeniceae</taxon>
        <taxon>Phoenix</taxon>
    </lineage>
</organism>
<dbReference type="AlphaFoldDB" id="A0A8B9AUC1"/>
<feature type="compositionally biased region" description="Acidic residues" evidence="2">
    <location>
        <begin position="272"/>
        <end position="284"/>
    </location>
</feature>
<dbReference type="SMART" id="SM00454">
    <property type="entry name" value="SAM"/>
    <property type="match status" value="1"/>
</dbReference>
<dbReference type="RefSeq" id="XP_038986959.1">
    <property type="nucleotide sequence ID" value="XM_039131031.1"/>
</dbReference>
<dbReference type="PROSITE" id="PS50105">
    <property type="entry name" value="SAM_DOMAIN"/>
    <property type="match status" value="1"/>
</dbReference>
<dbReference type="Proteomes" id="UP000228380">
    <property type="component" value="Chromosome 10"/>
</dbReference>
<dbReference type="PANTHER" id="PTHR10627">
    <property type="entry name" value="SCP160"/>
    <property type="match status" value="1"/>
</dbReference>
<name>A0A8B9AUC1_PHODC</name>
<dbReference type="SUPFAM" id="SSF47769">
    <property type="entry name" value="SAM/Pointed domain"/>
    <property type="match status" value="1"/>
</dbReference>
<dbReference type="Gene3D" id="1.10.150.50">
    <property type="entry name" value="Transcription Factor, Ets-1"/>
    <property type="match status" value="1"/>
</dbReference>
<evidence type="ECO:0000256" key="1">
    <source>
        <dbReference type="ARBA" id="ARBA00022737"/>
    </source>
</evidence>
<keyword evidence="1" id="KW-0677">Repeat</keyword>
<dbReference type="PANTHER" id="PTHR10627:SF69">
    <property type="entry name" value="PROTEIN BICAUDAL C"/>
    <property type="match status" value="1"/>
</dbReference>
<accession>A0A8B9AUC1</accession>
<feature type="compositionally biased region" description="Low complexity" evidence="2">
    <location>
        <begin position="156"/>
        <end position="166"/>
    </location>
</feature>
<sequence length="360" mass="38944">MLTWGRTHPNRSGETIIFPKTKTSAFSARECPLSVPPSLPHLFPPFLSTRSSMAEPQPPEAPTNGAATIAGETFVPGSKRQRRPSVRLGDIGEQPAAITSEPHLRRGKQWKISSSLVGDHPRHPLPSKDPWKPTSKTRPLTILGPDDPRDAPDLPLPSSSSGAAGAAEDRVVLPVDEIPEPVAVAVAIRRGIRDAKARRAVARRVRSAWTSKVDEGTDGADMKSSGGEDAGEEGYREFDDLRGGDSECTRAAAGARVRVSDSRDIGPASDAVEGDLPSETDGGDWDNQNGRCGSYEDGEVRSWLNRLGLGRYAPVFEIHEVDDEVLPYLTLEDLKDMGINAVGSRRKMFCAIQKLQKGFL</sequence>
<evidence type="ECO:0000313" key="4">
    <source>
        <dbReference type="Proteomes" id="UP000228380"/>
    </source>
</evidence>
<reference evidence="5" key="2">
    <citation type="submission" date="2025-08" db="UniProtKB">
        <authorList>
            <consortium name="RefSeq"/>
        </authorList>
    </citation>
    <scope>IDENTIFICATION</scope>
    <source>
        <tissue evidence="5">Young leaves</tissue>
    </source>
</reference>
<evidence type="ECO:0000256" key="2">
    <source>
        <dbReference type="SAM" id="MobiDB-lite"/>
    </source>
</evidence>
<feature type="region of interest" description="Disordered" evidence="2">
    <location>
        <begin position="50"/>
        <end position="175"/>
    </location>
</feature>
<dbReference type="Pfam" id="PF07647">
    <property type="entry name" value="SAM_2"/>
    <property type="match status" value="1"/>
</dbReference>
<reference evidence="4" key="1">
    <citation type="journal article" date="2019" name="Nat. Commun.">
        <title>Genome-wide association mapping of date palm fruit traits.</title>
        <authorList>
            <person name="Hazzouri K.M."/>
            <person name="Gros-Balthazard M."/>
            <person name="Flowers J.M."/>
            <person name="Copetti D."/>
            <person name="Lemansour A."/>
            <person name="Lebrun M."/>
            <person name="Masmoudi K."/>
            <person name="Ferrand S."/>
            <person name="Dhar M.I."/>
            <person name="Fresquez Z.A."/>
            <person name="Rosas U."/>
            <person name="Zhang J."/>
            <person name="Talag J."/>
            <person name="Lee S."/>
            <person name="Kudrna D."/>
            <person name="Powell R.F."/>
            <person name="Leitch I.J."/>
            <person name="Krueger R.R."/>
            <person name="Wing R.A."/>
            <person name="Amiri K.M.A."/>
            <person name="Purugganan M.D."/>
        </authorList>
    </citation>
    <scope>NUCLEOTIDE SEQUENCE [LARGE SCALE GENOMIC DNA]</scope>
    <source>
        <strain evidence="4">cv. Khalas</strain>
    </source>
</reference>
<dbReference type="CDD" id="cd09487">
    <property type="entry name" value="SAM_superfamily"/>
    <property type="match status" value="1"/>
</dbReference>